<keyword evidence="3" id="KW-1185">Reference proteome</keyword>
<dbReference type="Proteomes" id="UP001634394">
    <property type="component" value="Unassembled WGS sequence"/>
</dbReference>
<gene>
    <name evidence="2" type="ORF">ACJMK2_040058</name>
</gene>
<evidence type="ECO:0000256" key="1">
    <source>
        <dbReference type="SAM" id="MobiDB-lite"/>
    </source>
</evidence>
<proteinExistence type="predicted"/>
<evidence type="ECO:0000313" key="3">
    <source>
        <dbReference type="Proteomes" id="UP001634394"/>
    </source>
</evidence>
<dbReference type="AlphaFoldDB" id="A0ABD3WDU5"/>
<evidence type="ECO:0000313" key="2">
    <source>
        <dbReference type="EMBL" id="KAL3872105.1"/>
    </source>
</evidence>
<feature type="compositionally biased region" description="Basic and acidic residues" evidence="1">
    <location>
        <begin position="97"/>
        <end position="106"/>
    </location>
</feature>
<accession>A0ABD3WDU5</accession>
<organism evidence="2 3">
    <name type="scientific">Sinanodonta woodiana</name>
    <name type="common">Chinese pond mussel</name>
    <name type="synonym">Anodonta woodiana</name>
    <dbReference type="NCBI Taxonomy" id="1069815"/>
    <lineage>
        <taxon>Eukaryota</taxon>
        <taxon>Metazoa</taxon>
        <taxon>Spiralia</taxon>
        <taxon>Lophotrochozoa</taxon>
        <taxon>Mollusca</taxon>
        <taxon>Bivalvia</taxon>
        <taxon>Autobranchia</taxon>
        <taxon>Heteroconchia</taxon>
        <taxon>Palaeoheterodonta</taxon>
        <taxon>Unionida</taxon>
        <taxon>Unionoidea</taxon>
        <taxon>Unionidae</taxon>
        <taxon>Unioninae</taxon>
        <taxon>Sinanodonta</taxon>
    </lineage>
</organism>
<comment type="caution">
    <text evidence="2">The sequence shown here is derived from an EMBL/GenBank/DDBJ whole genome shotgun (WGS) entry which is preliminary data.</text>
</comment>
<name>A0ABD3WDU5_SINWO</name>
<feature type="region of interest" description="Disordered" evidence="1">
    <location>
        <begin position="82"/>
        <end position="106"/>
    </location>
</feature>
<sequence length="125" mass="14466">MDPSVRQYGIKGLWLKWEGARLENGISQPLRERNRRVSHRLAGLETRQLAAQTAGRWLYPFVRTVGKTFRLEGIGRIAPTLDKFLPPPPPSKRLARKASERRQRLELNERRLKKNCECLASPVRP</sequence>
<protein>
    <submittedName>
        <fullName evidence="2">Uncharacterized protein</fullName>
    </submittedName>
</protein>
<dbReference type="EMBL" id="JBJQND010000007">
    <property type="protein sequence ID" value="KAL3872105.1"/>
    <property type="molecule type" value="Genomic_DNA"/>
</dbReference>
<reference evidence="2 3" key="1">
    <citation type="submission" date="2024-11" db="EMBL/GenBank/DDBJ databases">
        <title>Chromosome-level genome assembly of the freshwater bivalve Anodonta woodiana.</title>
        <authorList>
            <person name="Chen X."/>
        </authorList>
    </citation>
    <scope>NUCLEOTIDE SEQUENCE [LARGE SCALE GENOMIC DNA]</scope>
    <source>
        <strain evidence="2">MN2024</strain>
        <tissue evidence="2">Gills</tissue>
    </source>
</reference>